<feature type="site" description="Part of a proton relay during catalysis" evidence="12 16">
    <location>
        <position position="109"/>
    </location>
</feature>
<dbReference type="GO" id="GO:0005829">
    <property type="term" value="C:cytosol"/>
    <property type="evidence" value="ECO:0007669"/>
    <property type="project" value="TreeGrafter"/>
</dbReference>
<dbReference type="EC" id="4.3.3.7" evidence="4 12"/>
<evidence type="ECO:0000256" key="2">
    <source>
        <dbReference type="ARBA" id="ARBA00005120"/>
    </source>
</evidence>
<feature type="binding site" evidence="12 15">
    <location>
        <position position="47"/>
    </location>
    <ligand>
        <name>pyruvate</name>
        <dbReference type="ChEBI" id="CHEBI:15361"/>
    </ligand>
</feature>
<dbReference type="HAMAP" id="MF_00418">
    <property type="entry name" value="DapA"/>
    <property type="match status" value="1"/>
</dbReference>
<dbReference type="NCBIfam" id="TIGR00674">
    <property type="entry name" value="dapA"/>
    <property type="match status" value="1"/>
</dbReference>
<evidence type="ECO:0000256" key="6">
    <source>
        <dbReference type="ARBA" id="ARBA00022605"/>
    </source>
</evidence>
<dbReference type="CDD" id="cd00950">
    <property type="entry name" value="DHDPS"/>
    <property type="match status" value="1"/>
</dbReference>
<evidence type="ECO:0000256" key="13">
    <source>
        <dbReference type="PIRNR" id="PIRNR001365"/>
    </source>
</evidence>
<dbReference type="SUPFAM" id="SSF51569">
    <property type="entry name" value="Aldolase"/>
    <property type="match status" value="1"/>
</dbReference>
<evidence type="ECO:0000256" key="11">
    <source>
        <dbReference type="ARBA" id="ARBA00047836"/>
    </source>
</evidence>
<feature type="site" description="L-lysine inhibitor binding" evidence="16">
    <location>
        <position position="86"/>
    </location>
</feature>
<evidence type="ECO:0000256" key="14">
    <source>
        <dbReference type="PIRSR" id="PIRSR001365-1"/>
    </source>
</evidence>
<dbReference type="PANTHER" id="PTHR12128">
    <property type="entry name" value="DIHYDRODIPICOLINATE SYNTHASE"/>
    <property type="match status" value="1"/>
</dbReference>
<dbReference type="InterPro" id="IPR005263">
    <property type="entry name" value="DapA"/>
</dbReference>
<dbReference type="PANTHER" id="PTHR12128:SF66">
    <property type="entry name" value="4-HYDROXY-2-OXOGLUTARATE ALDOLASE, MITOCHONDRIAL"/>
    <property type="match status" value="1"/>
</dbReference>
<keyword evidence="5 12" id="KW-0963">Cytoplasm</keyword>
<evidence type="ECO:0000256" key="1">
    <source>
        <dbReference type="ARBA" id="ARBA00003294"/>
    </source>
</evidence>
<accession>A0A520N0U1</accession>
<dbReference type="Gene3D" id="3.20.20.70">
    <property type="entry name" value="Aldolase class I"/>
    <property type="match status" value="1"/>
</dbReference>
<feature type="site" description="L-lysine inhibitor binding; via carbonyl oxygen" evidence="16">
    <location>
        <position position="51"/>
    </location>
</feature>
<evidence type="ECO:0000256" key="8">
    <source>
        <dbReference type="ARBA" id="ARBA00023154"/>
    </source>
</evidence>
<evidence type="ECO:0000313" key="17">
    <source>
        <dbReference type="EMBL" id="RZO27098.1"/>
    </source>
</evidence>
<feature type="site" description="Part of a proton relay during catalysis" evidence="12 16">
    <location>
        <position position="46"/>
    </location>
</feature>
<comment type="catalytic activity">
    <reaction evidence="11 12">
        <text>L-aspartate 4-semialdehyde + pyruvate = (2S,4S)-4-hydroxy-2,3,4,5-tetrahydrodipicolinate + H2O + H(+)</text>
        <dbReference type="Rhea" id="RHEA:34171"/>
        <dbReference type="ChEBI" id="CHEBI:15361"/>
        <dbReference type="ChEBI" id="CHEBI:15377"/>
        <dbReference type="ChEBI" id="CHEBI:15378"/>
        <dbReference type="ChEBI" id="CHEBI:67139"/>
        <dbReference type="ChEBI" id="CHEBI:537519"/>
        <dbReference type="EC" id="4.3.3.7"/>
    </reaction>
</comment>
<comment type="pathway">
    <text evidence="2 12">Amino-acid biosynthesis; L-lysine biosynthesis via DAP pathway; (S)-tetrahydrodipicolinate from L-aspartate: step 3/4.</text>
</comment>
<evidence type="ECO:0000256" key="7">
    <source>
        <dbReference type="ARBA" id="ARBA00022915"/>
    </source>
</evidence>
<feature type="binding site" evidence="12 15">
    <location>
        <position position="207"/>
    </location>
    <ligand>
        <name>pyruvate</name>
        <dbReference type="ChEBI" id="CHEBI:15361"/>
    </ligand>
</feature>
<gene>
    <name evidence="12" type="primary">dapA</name>
    <name evidence="17" type="ORF">EVA93_03495</name>
</gene>
<dbReference type="PRINTS" id="PR00146">
    <property type="entry name" value="DHPICSNTHASE"/>
</dbReference>
<comment type="caution">
    <text evidence="17">The sequence shown here is derived from an EMBL/GenBank/DDBJ whole genome shotgun (WGS) entry which is preliminary data.</text>
</comment>
<evidence type="ECO:0000256" key="10">
    <source>
        <dbReference type="ARBA" id="ARBA00023270"/>
    </source>
</evidence>
<reference evidence="17 18" key="1">
    <citation type="submission" date="2019-02" db="EMBL/GenBank/DDBJ databases">
        <title>Prokaryotic population dynamics and viral predation in marine succession experiment using metagenomics: the confinement effect.</title>
        <authorList>
            <person name="Haro-Moreno J.M."/>
            <person name="Rodriguez-Valera F."/>
            <person name="Lopez-Perez M."/>
        </authorList>
    </citation>
    <scope>NUCLEOTIDE SEQUENCE [LARGE SCALE GENOMIC DNA]</scope>
    <source>
        <strain evidence="17">MED-G160</strain>
    </source>
</reference>
<evidence type="ECO:0000256" key="4">
    <source>
        <dbReference type="ARBA" id="ARBA00012086"/>
    </source>
</evidence>
<feature type="active site" description="Proton donor/acceptor" evidence="12 14">
    <location>
        <position position="135"/>
    </location>
</feature>
<sequence length="295" mass="32672">MQALKGSLVALVTPMEESGEVDYESLGKLIDWHINHGTNGIVSVGTTGESATLDVDEHLEVIKHTVEHVNSRVPVIAGTGANSTSEAIELTQESKQNGADFALIVTPYYNKPTQKGLISHYTKLANEVDIPQILYNVPSRTACDILPETVEILSTHNNIVGIKEAVDSKERIDDLITISSNNQNFQLFSGDDPSFIKMIQKGGDGVISVAANVVPSKISEICKLVEEKKHDEATFIDNTLSNLYDLLFIESNPIPVKWMLFKMNLIKNSIRLPLEELDEIYQEDIINEMLKLELI</sequence>
<organism evidence="17 18">
    <name type="scientific">SAR86 cluster bacterium</name>
    <dbReference type="NCBI Taxonomy" id="2030880"/>
    <lineage>
        <taxon>Bacteria</taxon>
        <taxon>Pseudomonadati</taxon>
        <taxon>Pseudomonadota</taxon>
        <taxon>Gammaproteobacteria</taxon>
        <taxon>SAR86 cluster</taxon>
    </lineage>
</organism>
<evidence type="ECO:0000313" key="18">
    <source>
        <dbReference type="Proteomes" id="UP000318710"/>
    </source>
</evidence>
<evidence type="ECO:0000256" key="9">
    <source>
        <dbReference type="ARBA" id="ARBA00023239"/>
    </source>
</evidence>
<dbReference type="UniPathway" id="UPA00034">
    <property type="reaction ID" value="UER00017"/>
</dbReference>
<protein>
    <recommendedName>
        <fullName evidence="4 12">4-hydroxy-tetrahydrodipicolinate synthase</fullName>
        <shortName evidence="12">HTPA synthase</shortName>
        <ecNumber evidence="4 12">4.3.3.7</ecNumber>
    </recommendedName>
</protein>
<dbReference type="GO" id="GO:0009089">
    <property type="term" value="P:lysine biosynthetic process via diaminopimelate"/>
    <property type="evidence" value="ECO:0007669"/>
    <property type="project" value="UniProtKB-UniRule"/>
</dbReference>
<comment type="subunit">
    <text evidence="12">Homotetramer; dimer of dimers.</text>
</comment>
<dbReference type="PROSITE" id="PS00665">
    <property type="entry name" value="DHDPS_1"/>
    <property type="match status" value="1"/>
</dbReference>
<dbReference type="PROSITE" id="PS00666">
    <property type="entry name" value="DHDPS_2"/>
    <property type="match status" value="1"/>
</dbReference>
<evidence type="ECO:0000256" key="16">
    <source>
        <dbReference type="PIRSR" id="PIRSR001365-3"/>
    </source>
</evidence>
<feature type="site" description="L-lysine inhibitor binding" evidence="16">
    <location>
        <position position="82"/>
    </location>
</feature>
<dbReference type="SMART" id="SM01130">
    <property type="entry name" value="DHDPS"/>
    <property type="match status" value="1"/>
</dbReference>
<keyword evidence="7 12" id="KW-0220">Diaminopimelate biosynthesis</keyword>
<proteinExistence type="inferred from homology"/>
<keyword evidence="6 12" id="KW-0028">Amino-acid biosynthesis</keyword>
<dbReference type="AlphaFoldDB" id="A0A520N0U1"/>
<evidence type="ECO:0000256" key="3">
    <source>
        <dbReference type="ARBA" id="ARBA00007592"/>
    </source>
</evidence>
<comment type="caution">
    <text evidence="12">Was originally thought to be a dihydrodipicolinate synthase (DHDPS), catalyzing the condensation of (S)-aspartate-beta-semialdehyde [(S)-ASA] and pyruvate to dihydrodipicolinate (DHDP). However, it was shown in E.coli that the product of the enzymatic reaction is not dihydrodipicolinate but in fact (4S)-4-hydroxy-2,3,4,5-tetrahydro-(2S)-dipicolinic acid (HTPA), and that the consecutive dehydration reaction leading to DHDP is not spontaneous but catalyzed by DapB.</text>
</comment>
<keyword evidence="9 12" id="KW-0456">Lyase</keyword>
<dbReference type="InterPro" id="IPR020625">
    <property type="entry name" value="Schiff_base-form_aldolases_AS"/>
</dbReference>
<dbReference type="GO" id="GO:0008840">
    <property type="term" value="F:4-hydroxy-tetrahydrodipicolinate synthase activity"/>
    <property type="evidence" value="ECO:0007669"/>
    <property type="project" value="UniProtKB-UniRule"/>
</dbReference>
<dbReference type="Pfam" id="PF00701">
    <property type="entry name" value="DHDPS"/>
    <property type="match status" value="1"/>
</dbReference>
<comment type="similarity">
    <text evidence="3 12 13">Belongs to the DapA family.</text>
</comment>
<dbReference type="InterPro" id="IPR020624">
    <property type="entry name" value="Schiff_base-form_aldolases_CS"/>
</dbReference>
<evidence type="ECO:0000256" key="15">
    <source>
        <dbReference type="PIRSR" id="PIRSR001365-2"/>
    </source>
</evidence>
<dbReference type="EMBL" id="SHBF01000019">
    <property type="protein sequence ID" value="RZO27098.1"/>
    <property type="molecule type" value="Genomic_DNA"/>
</dbReference>
<dbReference type="GO" id="GO:0019877">
    <property type="term" value="P:diaminopimelate biosynthetic process"/>
    <property type="evidence" value="ECO:0007669"/>
    <property type="project" value="UniProtKB-UniRule"/>
</dbReference>
<name>A0A520N0U1_9GAMM</name>
<feature type="site" description="L-lysine inhibitor binding" evidence="16">
    <location>
        <position position="108"/>
    </location>
</feature>
<keyword evidence="8 12" id="KW-0457">Lysine biosynthesis</keyword>
<keyword evidence="10 12" id="KW-0704">Schiff base</keyword>
<dbReference type="InterPro" id="IPR002220">
    <property type="entry name" value="DapA-like"/>
</dbReference>
<dbReference type="PIRSF" id="PIRSF001365">
    <property type="entry name" value="DHDPS"/>
    <property type="match status" value="1"/>
</dbReference>
<comment type="subcellular location">
    <subcellularLocation>
        <location evidence="12">Cytoplasm</location>
    </subcellularLocation>
</comment>
<comment type="function">
    <text evidence="1 12">Catalyzes the condensation of (S)-aspartate-beta-semialdehyde [(S)-ASA] and pyruvate to 4-hydroxy-tetrahydrodipicolinate (HTPA).</text>
</comment>
<evidence type="ECO:0000256" key="5">
    <source>
        <dbReference type="ARBA" id="ARBA00022490"/>
    </source>
</evidence>
<feature type="active site" description="Schiff-base intermediate with substrate" evidence="12 14">
    <location>
        <position position="163"/>
    </location>
</feature>
<dbReference type="Proteomes" id="UP000318710">
    <property type="component" value="Unassembled WGS sequence"/>
</dbReference>
<evidence type="ECO:0000256" key="12">
    <source>
        <dbReference type="HAMAP-Rule" id="MF_00418"/>
    </source>
</evidence>
<dbReference type="InterPro" id="IPR013785">
    <property type="entry name" value="Aldolase_TIM"/>
</dbReference>